<dbReference type="InterPro" id="IPR006442">
    <property type="entry name" value="Antitoxin_Phd/YefM"/>
</dbReference>
<evidence type="ECO:0000313" key="3">
    <source>
        <dbReference type="EMBL" id="HEB45436.1"/>
    </source>
</evidence>
<accession>A0A7C1PIW2</accession>
<gene>
    <name evidence="3" type="ORF">ENP70_17505</name>
</gene>
<comment type="function">
    <text evidence="2">Antitoxin component of a type II toxin-antitoxin (TA) system.</text>
</comment>
<sequence length="109" mass="12210">MTVVTIHKAKTELSKLLARVEAGEEIVIARGDEPIAKLVPFELQKQPVRGYGRFAHLRDKLPTNLFLEPMSEDELQAWEGKYSFSGDNGQLVFSSIPTHFSGGLLQIRD</sequence>
<reference evidence="3" key="1">
    <citation type="journal article" date="2020" name="mSystems">
        <title>Genome- and Community-Level Interaction Insights into Carbon Utilization and Element Cycling Functions of Hydrothermarchaeota in Hydrothermal Sediment.</title>
        <authorList>
            <person name="Zhou Z."/>
            <person name="Liu Y."/>
            <person name="Xu W."/>
            <person name="Pan J."/>
            <person name="Luo Z.H."/>
            <person name="Li M."/>
        </authorList>
    </citation>
    <scope>NUCLEOTIDE SEQUENCE [LARGE SCALE GENOMIC DNA]</scope>
    <source>
        <strain evidence="3">SpSt-243</strain>
    </source>
</reference>
<organism evidence="3">
    <name type="scientific">Agrobacterium albertimagni</name>
    <dbReference type="NCBI Taxonomy" id="147266"/>
    <lineage>
        <taxon>Bacteria</taxon>
        <taxon>Pseudomonadati</taxon>
        <taxon>Pseudomonadota</taxon>
        <taxon>Alphaproteobacteria</taxon>
        <taxon>Hyphomicrobiales</taxon>
        <taxon>Rhizobiaceae</taxon>
        <taxon>Rhizobium/Agrobacterium group</taxon>
        <taxon>Agrobacterium</taxon>
    </lineage>
</organism>
<dbReference type="Pfam" id="PF02604">
    <property type="entry name" value="PhdYeFM_antitox"/>
    <property type="match status" value="1"/>
</dbReference>
<dbReference type="AlphaFoldDB" id="A0A7C1PIW2"/>
<comment type="caution">
    <text evidence="3">The sequence shown here is derived from an EMBL/GenBank/DDBJ whole genome shotgun (WGS) entry which is preliminary data.</text>
</comment>
<evidence type="ECO:0000256" key="2">
    <source>
        <dbReference type="RuleBase" id="RU362080"/>
    </source>
</evidence>
<protein>
    <recommendedName>
        <fullName evidence="2">Antitoxin</fullName>
    </recommendedName>
</protein>
<dbReference type="EMBL" id="DSKI01000898">
    <property type="protein sequence ID" value="HEB45436.1"/>
    <property type="molecule type" value="Genomic_DNA"/>
</dbReference>
<evidence type="ECO:0000256" key="1">
    <source>
        <dbReference type="ARBA" id="ARBA00009981"/>
    </source>
</evidence>
<dbReference type="InterPro" id="IPR036165">
    <property type="entry name" value="YefM-like_sf"/>
</dbReference>
<dbReference type="Gene3D" id="3.40.1620.10">
    <property type="entry name" value="YefM-like domain"/>
    <property type="match status" value="1"/>
</dbReference>
<dbReference type="SUPFAM" id="SSF143120">
    <property type="entry name" value="YefM-like"/>
    <property type="match status" value="1"/>
</dbReference>
<name>A0A7C1PIW2_9HYPH</name>
<proteinExistence type="inferred from homology"/>
<dbReference type="NCBIfam" id="TIGR01552">
    <property type="entry name" value="phd_fam"/>
    <property type="match status" value="1"/>
</dbReference>
<comment type="similarity">
    <text evidence="1 2">Belongs to the phD/YefM antitoxin family.</text>
</comment>